<name>A0A8H4VHH4_9AGAR</name>
<dbReference type="AlphaFoldDB" id="A0A8H4VHH4"/>
<protein>
    <submittedName>
        <fullName evidence="2">Uncharacterized protein</fullName>
    </submittedName>
</protein>
<evidence type="ECO:0000256" key="1">
    <source>
        <dbReference type="SAM" id="MobiDB-lite"/>
    </source>
</evidence>
<evidence type="ECO:0000313" key="3">
    <source>
        <dbReference type="Proteomes" id="UP000521872"/>
    </source>
</evidence>
<organism evidence="2 3">
    <name type="scientific">Agrocybe pediades</name>
    <dbReference type="NCBI Taxonomy" id="84607"/>
    <lineage>
        <taxon>Eukaryota</taxon>
        <taxon>Fungi</taxon>
        <taxon>Dikarya</taxon>
        <taxon>Basidiomycota</taxon>
        <taxon>Agaricomycotina</taxon>
        <taxon>Agaricomycetes</taxon>
        <taxon>Agaricomycetidae</taxon>
        <taxon>Agaricales</taxon>
        <taxon>Agaricineae</taxon>
        <taxon>Strophariaceae</taxon>
        <taxon>Agrocybe</taxon>
    </lineage>
</organism>
<feature type="region of interest" description="Disordered" evidence="1">
    <location>
        <begin position="121"/>
        <end position="146"/>
    </location>
</feature>
<reference evidence="2 3" key="1">
    <citation type="submission" date="2019-12" db="EMBL/GenBank/DDBJ databases">
        <authorList>
            <person name="Floudas D."/>
            <person name="Bentzer J."/>
            <person name="Ahren D."/>
            <person name="Johansson T."/>
            <person name="Persson P."/>
            <person name="Tunlid A."/>
        </authorList>
    </citation>
    <scope>NUCLEOTIDE SEQUENCE [LARGE SCALE GENOMIC DNA]</scope>
    <source>
        <strain evidence="2 3">CBS 102.39</strain>
    </source>
</reference>
<keyword evidence="3" id="KW-1185">Reference proteome</keyword>
<comment type="caution">
    <text evidence="2">The sequence shown here is derived from an EMBL/GenBank/DDBJ whole genome shotgun (WGS) entry which is preliminary data.</text>
</comment>
<proteinExistence type="predicted"/>
<dbReference type="EMBL" id="JAACJL010000059">
    <property type="protein sequence ID" value="KAF4610136.1"/>
    <property type="molecule type" value="Genomic_DNA"/>
</dbReference>
<gene>
    <name evidence="2" type="ORF">D9613_010212</name>
</gene>
<evidence type="ECO:0000313" key="2">
    <source>
        <dbReference type="EMBL" id="KAF4610136.1"/>
    </source>
</evidence>
<sequence length="146" mass="15784">MYSGTIGLVNGDEGCKLEVGTKSLLQAIVDFNSALGNTQTSFEFSLIANYVQTVTQIVSGLAPTLMIAQLIVSSGQEDTEVSSVRLPSELISPATHLAGTNMTNVEVDLEMQQNRFIGVGKDESEEIQTLPRNEYPSHGQSEDELF</sequence>
<accession>A0A8H4VHH4</accession>
<dbReference type="Proteomes" id="UP000521872">
    <property type="component" value="Unassembled WGS sequence"/>
</dbReference>